<evidence type="ECO:0000313" key="7">
    <source>
        <dbReference type="EMBL" id="KAF5829872.1"/>
    </source>
</evidence>
<comment type="subcellular location">
    <subcellularLocation>
        <location evidence="3">Mitochondrion</location>
    </subcellularLocation>
    <subcellularLocation>
        <location evidence="3">Plastid</location>
        <location evidence="3">Chloroplast</location>
    </subcellularLocation>
</comment>
<dbReference type="Proteomes" id="UP000815325">
    <property type="component" value="Unassembled WGS sequence"/>
</dbReference>
<evidence type="ECO:0000256" key="2">
    <source>
        <dbReference type="ARBA" id="ARBA00022884"/>
    </source>
</evidence>
<keyword evidence="3" id="KW-0547">Nucleotide-binding</keyword>
<accession>A0ABQ7G5L8</accession>
<keyword evidence="3" id="KW-0150">Chloroplast</keyword>
<evidence type="ECO:0000313" key="8">
    <source>
        <dbReference type="Proteomes" id="UP000815325"/>
    </source>
</evidence>
<sequence>MLLRSALRVRLPPLLGSSTKLPIKPAFLHCQATPSSSSSEAAPSKPNIKELASCARVRVADEEISDYEPKINSILDWFGELQQVDISSVPPAMHGTQQSTTLRADEPVMYANREDLLAMAPASEKQMFRVPRTATGADEEPAAAPSSSSSSSSGGDPQPSSSSSSSSSGRSSAGPSDAGPSEAAQLEALQVMDFRVGKIVSCEKHPEADSLYVEQIDVGEPEPRTIVSGLVKYVPIEQMKDRMVVVLANLKPRNMRKIKSFGMVMAASNEEHTMVEPIAPPAGAAPGERIFFADTEQQPAAVPNAVEKKKLWEIAAPGMRTDAQGVAGWKGKAMQTSAGPVTAPSLADARIA</sequence>
<dbReference type="NCBIfam" id="TIGR00135">
    <property type="entry name" value="gatC"/>
    <property type="match status" value="1"/>
</dbReference>
<dbReference type="Pfam" id="PF02686">
    <property type="entry name" value="GatC"/>
    <property type="match status" value="1"/>
</dbReference>
<dbReference type="Gene3D" id="1.10.20.60">
    <property type="entry name" value="Glu-tRNAGln amidotransferase C subunit, N-terminal domain"/>
    <property type="match status" value="1"/>
</dbReference>
<dbReference type="InterPro" id="IPR036113">
    <property type="entry name" value="Asp/Glu-ADT_sf_sub_c"/>
</dbReference>
<proteinExistence type="inferred from homology"/>
<evidence type="ECO:0000256" key="5">
    <source>
        <dbReference type="SAM" id="MobiDB-lite"/>
    </source>
</evidence>
<dbReference type="SUPFAM" id="SSF141000">
    <property type="entry name" value="Glu-tRNAGln amidotransferase C subunit"/>
    <property type="match status" value="1"/>
</dbReference>
<protein>
    <recommendedName>
        <fullName evidence="3">Glutamyl-tRNA(Gln) amidotransferase subunit C, chloroplastic/mitochondrial</fullName>
        <shortName evidence="3">Glu-AdT subunit C</shortName>
        <ecNumber evidence="3">6.3.5.-</ecNumber>
    </recommendedName>
</protein>
<keyword evidence="8" id="KW-1185">Reference proteome</keyword>
<dbReference type="HAMAP" id="MF_00122">
    <property type="entry name" value="GatC"/>
    <property type="match status" value="1"/>
</dbReference>
<dbReference type="EMBL" id="MU070106">
    <property type="protein sequence ID" value="KAF5829872.1"/>
    <property type="molecule type" value="Genomic_DNA"/>
</dbReference>
<keyword evidence="3" id="KW-0934">Plastid</keyword>
<keyword evidence="1 4" id="KW-0820">tRNA-binding</keyword>
<comment type="caution">
    <text evidence="7">The sequence shown here is derived from an EMBL/GenBank/DDBJ whole genome shotgun (WGS) entry which is preliminary data.</text>
</comment>
<evidence type="ECO:0000256" key="3">
    <source>
        <dbReference type="HAMAP-Rule" id="MF_03149"/>
    </source>
</evidence>
<dbReference type="PROSITE" id="PS50886">
    <property type="entry name" value="TRBD"/>
    <property type="match status" value="1"/>
</dbReference>
<dbReference type="Pfam" id="PF01588">
    <property type="entry name" value="tRNA_bind"/>
    <property type="match status" value="1"/>
</dbReference>
<evidence type="ECO:0000256" key="1">
    <source>
        <dbReference type="ARBA" id="ARBA00022555"/>
    </source>
</evidence>
<gene>
    <name evidence="3" type="primary">GATC</name>
    <name evidence="7" type="ORF">DUNSADRAFT_15409</name>
</gene>
<dbReference type="CDD" id="cd02799">
    <property type="entry name" value="tRNA_bind_EMAP-II_like"/>
    <property type="match status" value="1"/>
</dbReference>
<name>A0ABQ7G5L8_DUNSA</name>
<comment type="similarity">
    <text evidence="3">Belongs to the GatC family.</text>
</comment>
<dbReference type="InterPro" id="IPR002547">
    <property type="entry name" value="tRNA-bd_dom"/>
</dbReference>
<feature type="compositionally biased region" description="Low complexity" evidence="5">
    <location>
        <begin position="142"/>
        <end position="181"/>
    </location>
</feature>
<dbReference type="EC" id="6.3.5.-" evidence="3"/>
<keyword evidence="2 4" id="KW-0694">RNA-binding</keyword>
<evidence type="ECO:0000259" key="6">
    <source>
        <dbReference type="PROSITE" id="PS50886"/>
    </source>
</evidence>
<keyword evidence="3" id="KW-0648">Protein biosynthesis</keyword>
<dbReference type="PANTHER" id="PTHR11586:SF47">
    <property type="entry name" value="NUCLEIC ACID-BINDING, OB-FOLD-LIKE PROTEIN"/>
    <property type="match status" value="1"/>
</dbReference>
<keyword evidence="3" id="KW-0067">ATP-binding</keyword>
<dbReference type="PANTHER" id="PTHR11586">
    <property type="entry name" value="TRNA-AMINOACYLATION COFACTOR ARC1 FAMILY MEMBER"/>
    <property type="match status" value="1"/>
</dbReference>
<comment type="catalytic activity">
    <reaction evidence="3">
        <text>L-glutamyl-tRNA(Gln) + L-glutamine + ATP + H2O = L-glutaminyl-tRNA(Gln) + L-glutamate + ADP + phosphate + H(+)</text>
        <dbReference type="Rhea" id="RHEA:17521"/>
        <dbReference type="Rhea" id="RHEA-COMP:9681"/>
        <dbReference type="Rhea" id="RHEA-COMP:9684"/>
        <dbReference type="ChEBI" id="CHEBI:15377"/>
        <dbReference type="ChEBI" id="CHEBI:15378"/>
        <dbReference type="ChEBI" id="CHEBI:29985"/>
        <dbReference type="ChEBI" id="CHEBI:30616"/>
        <dbReference type="ChEBI" id="CHEBI:43474"/>
        <dbReference type="ChEBI" id="CHEBI:58359"/>
        <dbReference type="ChEBI" id="CHEBI:78520"/>
        <dbReference type="ChEBI" id="CHEBI:78521"/>
        <dbReference type="ChEBI" id="CHEBI:456216"/>
    </reaction>
</comment>
<comment type="function">
    <text evidence="3">Allows the formation of correctly charged Gln-tRNA(Gln) through the transamidation of misacylated Glu-tRNA(Gln) in chloroplasts and mitochondria. The reaction takes place in the presence of glutamine and ATP through an activated gamma-phospho-Glu-tRNA(Gln).</text>
</comment>
<reference evidence="7" key="1">
    <citation type="submission" date="2017-08" db="EMBL/GenBank/DDBJ databases">
        <authorList>
            <person name="Polle J.E."/>
            <person name="Barry K."/>
            <person name="Cushman J."/>
            <person name="Schmutz J."/>
            <person name="Tran D."/>
            <person name="Hathwaick L.T."/>
            <person name="Yim W.C."/>
            <person name="Jenkins J."/>
            <person name="Mckie-Krisberg Z.M."/>
            <person name="Prochnik S."/>
            <person name="Lindquist E."/>
            <person name="Dockter R.B."/>
            <person name="Adam C."/>
            <person name="Molina H."/>
            <person name="Bunkerborg J."/>
            <person name="Jin E."/>
            <person name="Buchheim M."/>
            <person name="Magnuson J."/>
        </authorList>
    </citation>
    <scope>NUCLEOTIDE SEQUENCE</scope>
    <source>
        <strain evidence="7">CCAP 19/18</strain>
    </source>
</reference>
<dbReference type="InterPro" id="IPR012340">
    <property type="entry name" value="NA-bd_OB-fold"/>
</dbReference>
<evidence type="ECO:0000256" key="4">
    <source>
        <dbReference type="PROSITE-ProRule" id="PRU00209"/>
    </source>
</evidence>
<comment type="subunit">
    <text evidence="3">Subunit of the heterotrimeric GatCAB amidotransferase (AdT) complex, composed of A, B and C subunits.</text>
</comment>
<organism evidence="7 8">
    <name type="scientific">Dunaliella salina</name>
    <name type="common">Green alga</name>
    <name type="synonym">Protococcus salinus</name>
    <dbReference type="NCBI Taxonomy" id="3046"/>
    <lineage>
        <taxon>Eukaryota</taxon>
        <taxon>Viridiplantae</taxon>
        <taxon>Chlorophyta</taxon>
        <taxon>core chlorophytes</taxon>
        <taxon>Chlorophyceae</taxon>
        <taxon>CS clade</taxon>
        <taxon>Chlamydomonadales</taxon>
        <taxon>Dunaliellaceae</taxon>
        <taxon>Dunaliella</taxon>
    </lineage>
</organism>
<keyword evidence="3" id="KW-0436">Ligase</keyword>
<dbReference type="Gene3D" id="2.40.50.140">
    <property type="entry name" value="Nucleic acid-binding proteins"/>
    <property type="match status" value="1"/>
</dbReference>
<dbReference type="InterPro" id="IPR003837">
    <property type="entry name" value="GatC"/>
</dbReference>
<feature type="region of interest" description="Disordered" evidence="5">
    <location>
        <begin position="134"/>
        <end position="181"/>
    </location>
</feature>
<dbReference type="SUPFAM" id="SSF50249">
    <property type="entry name" value="Nucleic acid-binding proteins"/>
    <property type="match status" value="1"/>
</dbReference>
<keyword evidence="3" id="KW-0496">Mitochondrion</keyword>
<dbReference type="InterPro" id="IPR051270">
    <property type="entry name" value="Tyrosine-tRNA_ligase_regulator"/>
</dbReference>
<feature type="domain" description="TRNA-binding" evidence="6">
    <location>
        <begin position="188"/>
        <end position="291"/>
    </location>
</feature>